<sequence>MKLSQRLQYILEQIPPGSVLADIGSDHALLPVAAVESGRASRAVAGEVNEGPLRAARKQVADAGLADRIDVRHGNGLQVLEAGEADVITIAGMGGALIATILDEGTDKLPGVRQLVLQPNVGEDMLRKWLLHSGWVVTCEHILEEDGKIYEILTALPESQSPLSQEDLYAQVQLAGGCTLTSALHLRMGPHLVKAPNKVFFKKWQGEIAKLQSVLKQVERSELESAREKREELQRQIEQLEEVLACLQKDRP</sequence>
<dbReference type="PIRSF" id="PIRSF018637">
    <property type="entry name" value="TrmK"/>
    <property type="match status" value="1"/>
</dbReference>
<dbReference type="PANTHER" id="PTHR38451:SF1">
    <property type="entry name" value="TRNA (ADENINE(22)-N(1))-METHYLTRANSFERASE"/>
    <property type="match status" value="1"/>
</dbReference>
<dbReference type="Proteomes" id="UP001580346">
    <property type="component" value="Unassembled WGS sequence"/>
</dbReference>
<dbReference type="InterPro" id="IPR029063">
    <property type="entry name" value="SAM-dependent_MTases_sf"/>
</dbReference>
<gene>
    <name evidence="2" type="ORF">ACE41H_05165</name>
</gene>
<keyword evidence="1" id="KW-0175">Coiled coil</keyword>
<evidence type="ECO:0000313" key="2">
    <source>
        <dbReference type="EMBL" id="MFB5266176.1"/>
    </source>
</evidence>
<feature type="coiled-coil region" evidence="1">
    <location>
        <begin position="201"/>
        <end position="250"/>
    </location>
</feature>
<dbReference type="Pfam" id="PF04816">
    <property type="entry name" value="TrmK"/>
    <property type="match status" value="1"/>
</dbReference>
<accession>A0ABV5APP0</accession>
<protein>
    <submittedName>
        <fullName evidence="2">tRNA (Adenine(22)-N(1))-methyltransferase TrmK</fullName>
    </submittedName>
</protein>
<comment type="caution">
    <text evidence="2">The sequence shown here is derived from an EMBL/GenBank/DDBJ whole genome shotgun (WGS) entry which is preliminary data.</text>
</comment>
<proteinExistence type="predicted"/>
<organism evidence="2 3">
    <name type="scientific">Paenibacillus enshidis</name>
    <dbReference type="NCBI Taxonomy" id="1458439"/>
    <lineage>
        <taxon>Bacteria</taxon>
        <taxon>Bacillati</taxon>
        <taxon>Bacillota</taxon>
        <taxon>Bacilli</taxon>
        <taxon>Bacillales</taxon>
        <taxon>Paenibacillaceae</taxon>
        <taxon>Paenibacillus</taxon>
    </lineage>
</organism>
<evidence type="ECO:0000256" key="1">
    <source>
        <dbReference type="SAM" id="Coils"/>
    </source>
</evidence>
<evidence type="ECO:0000313" key="3">
    <source>
        <dbReference type="Proteomes" id="UP001580346"/>
    </source>
</evidence>
<dbReference type="RefSeq" id="WP_375353750.1">
    <property type="nucleotide sequence ID" value="NZ_JBHHMI010000003.1"/>
</dbReference>
<dbReference type="Gene3D" id="1.10.287.1890">
    <property type="match status" value="1"/>
</dbReference>
<keyword evidence="3" id="KW-1185">Reference proteome</keyword>
<dbReference type="PANTHER" id="PTHR38451">
    <property type="entry name" value="TRNA (ADENINE(22)-N(1))-METHYLTRANSFERASE"/>
    <property type="match status" value="1"/>
</dbReference>
<dbReference type="Gene3D" id="3.40.50.150">
    <property type="entry name" value="Vaccinia Virus protein VP39"/>
    <property type="match status" value="1"/>
</dbReference>
<dbReference type="EMBL" id="JBHHMI010000003">
    <property type="protein sequence ID" value="MFB5266176.1"/>
    <property type="molecule type" value="Genomic_DNA"/>
</dbReference>
<dbReference type="SUPFAM" id="SSF53335">
    <property type="entry name" value="S-adenosyl-L-methionine-dependent methyltransferases"/>
    <property type="match status" value="1"/>
</dbReference>
<name>A0ABV5APP0_9BACL</name>
<dbReference type="InterPro" id="IPR006901">
    <property type="entry name" value="TrmK"/>
</dbReference>
<reference evidence="2 3" key="1">
    <citation type="submission" date="2024-09" db="EMBL/GenBank/DDBJ databases">
        <title>Paenibacillus zeirhizospherea sp. nov., isolated from surface of the maize (Zea mays) roots in a horticulture field, Hungary.</title>
        <authorList>
            <person name="Marton D."/>
            <person name="Farkas M."/>
            <person name="Bedics A."/>
            <person name="Toth E."/>
            <person name="Tancsics A."/>
            <person name="Boka K."/>
            <person name="Maroti G."/>
            <person name="Kriszt B."/>
            <person name="Cserhati M."/>
        </authorList>
    </citation>
    <scope>NUCLEOTIDE SEQUENCE [LARGE SCALE GENOMIC DNA]</scope>
    <source>
        <strain evidence="2 3">KCTC 33519</strain>
    </source>
</reference>